<gene>
    <name evidence="4" type="ORF">GCM10010991_14530</name>
</gene>
<dbReference type="EMBL" id="BMLP01000001">
    <property type="protein sequence ID" value="GGO30039.1"/>
    <property type="molecule type" value="Genomic_DNA"/>
</dbReference>
<evidence type="ECO:0008006" key="6">
    <source>
        <dbReference type="Google" id="ProtNLM"/>
    </source>
</evidence>
<name>A0A917YJ47_9RHOB</name>
<dbReference type="AlphaFoldDB" id="A0A917YJ47"/>
<dbReference type="InterPro" id="IPR011049">
    <property type="entry name" value="Serralysin-like_metalloprot_C"/>
</dbReference>
<comment type="caution">
    <text evidence="4">The sequence shown here is derived from an EMBL/GenBank/DDBJ whole genome shotgun (WGS) entry which is preliminary data.</text>
</comment>
<dbReference type="OrthoDB" id="7779218at2"/>
<dbReference type="GO" id="GO:0005509">
    <property type="term" value="F:calcium ion binding"/>
    <property type="evidence" value="ECO:0007669"/>
    <property type="project" value="InterPro"/>
</dbReference>
<keyword evidence="5" id="KW-1185">Reference proteome</keyword>
<protein>
    <recommendedName>
        <fullName evidence="6">Hemolysin-type calcium-binding repeat-containing protein</fullName>
    </recommendedName>
</protein>
<reference evidence="4 5" key="1">
    <citation type="journal article" date="2014" name="Int. J. Syst. Evol. Microbiol.">
        <title>Complete genome sequence of Corynebacterium casei LMG S-19264T (=DSM 44701T), isolated from a smear-ripened cheese.</title>
        <authorList>
            <consortium name="US DOE Joint Genome Institute (JGI-PGF)"/>
            <person name="Walter F."/>
            <person name="Albersmeier A."/>
            <person name="Kalinowski J."/>
            <person name="Ruckert C."/>
        </authorList>
    </citation>
    <scope>NUCLEOTIDE SEQUENCE [LARGE SCALE GENOMIC DNA]</scope>
    <source>
        <strain evidence="4 5">CGMCC 1.7029</strain>
    </source>
</reference>
<evidence type="ECO:0000256" key="1">
    <source>
        <dbReference type="ARBA" id="ARBA00004613"/>
    </source>
</evidence>
<comment type="subcellular location">
    <subcellularLocation>
        <location evidence="1">Secreted</location>
    </subcellularLocation>
</comment>
<dbReference type="SUPFAM" id="SSF51120">
    <property type="entry name" value="beta-Roll"/>
    <property type="match status" value="3"/>
</dbReference>
<dbReference type="Pfam" id="PF00353">
    <property type="entry name" value="HemolysinCabind"/>
    <property type="match status" value="5"/>
</dbReference>
<dbReference type="Proteomes" id="UP000598196">
    <property type="component" value="Unassembled WGS sequence"/>
</dbReference>
<sequence>MATIAGTDKDDILRGTDQSEVIEGLNGADSFHWSSGKGNDTYHGGAGGEKFDPDPYAPGNPGGDRLSLDGAEAARITFSSTDGGQVEIGANELTFTGIERVFGTEGDDIVHGAGAELNAPKDGIPAHGLSIFTRGGADSIEGSRFDDIIDAGSGRDTIDAGDGNDFVHSSTGDDAIDGGGGNENIRWGSGDVNHNPGNDTISGGDGSDLINIWIKEGDITRQNEATGIPGASVTIESIDASGSFAGVARSTIGGQATLHFSSFELGWTHAGNDSFTAARANSAVNGPGVNFSTRWGHDRVTGSRGRDTLDGSIGQDTVEGGQGDDQIWIGDGEAGDGDVDVVVFRDGDGHDTVYGFDPGIDVLDLGGLSYRASEVLNGTLLTLANGETILLHGVFDFT</sequence>
<dbReference type="Gene3D" id="2.150.10.10">
    <property type="entry name" value="Serralysin-like metalloprotease, C-terminal"/>
    <property type="match status" value="2"/>
</dbReference>
<feature type="region of interest" description="Disordered" evidence="3">
    <location>
        <begin position="28"/>
        <end position="64"/>
    </location>
</feature>
<dbReference type="PANTHER" id="PTHR38340">
    <property type="entry name" value="S-LAYER PROTEIN"/>
    <property type="match status" value="1"/>
</dbReference>
<dbReference type="PRINTS" id="PR00313">
    <property type="entry name" value="CABNDNGRPT"/>
</dbReference>
<organism evidence="4 5">
    <name type="scientific">Gemmobacter aquaticus</name>
    <dbReference type="NCBI Taxonomy" id="490185"/>
    <lineage>
        <taxon>Bacteria</taxon>
        <taxon>Pseudomonadati</taxon>
        <taxon>Pseudomonadota</taxon>
        <taxon>Alphaproteobacteria</taxon>
        <taxon>Rhodobacterales</taxon>
        <taxon>Paracoccaceae</taxon>
        <taxon>Gemmobacter</taxon>
    </lineage>
</organism>
<evidence type="ECO:0000256" key="2">
    <source>
        <dbReference type="ARBA" id="ARBA00022525"/>
    </source>
</evidence>
<dbReference type="PANTHER" id="PTHR38340:SF1">
    <property type="entry name" value="S-LAYER PROTEIN"/>
    <property type="match status" value="1"/>
</dbReference>
<evidence type="ECO:0000313" key="4">
    <source>
        <dbReference type="EMBL" id="GGO30039.1"/>
    </source>
</evidence>
<dbReference type="GO" id="GO:0005576">
    <property type="term" value="C:extracellular region"/>
    <property type="evidence" value="ECO:0007669"/>
    <property type="project" value="UniProtKB-SubCell"/>
</dbReference>
<dbReference type="InterPro" id="IPR050557">
    <property type="entry name" value="RTX_toxin/Mannuronan_C5-epim"/>
</dbReference>
<dbReference type="InterPro" id="IPR001343">
    <property type="entry name" value="Hemolysn_Ca-bd"/>
</dbReference>
<evidence type="ECO:0000313" key="5">
    <source>
        <dbReference type="Proteomes" id="UP000598196"/>
    </source>
</evidence>
<dbReference type="RefSeq" id="WP_146284844.1">
    <property type="nucleotide sequence ID" value="NZ_BMLP01000001.1"/>
</dbReference>
<keyword evidence="2" id="KW-0964">Secreted</keyword>
<proteinExistence type="predicted"/>
<accession>A0A917YJ47</accession>
<evidence type="ECO:0000256" key="3">
    <source>
        <dbReference type="SAM" id="MobiDB-lite"/>
    </source>
</evidence>